<gene>
    <name evidence="9" type="ORF">I8E28_19785</name>
</gene>
<dbReference type="PROSITE" id="PS50110">
    <property type="entry name" value="RESPONSE_REGULATORY"/>
    <property type="match status" value="1"/>
</dbReference>
<dbReference type="InterPro" id="IPR027417">
    <property type="entry name" value="P-loop_NTPase"/>
</dbReference>
<evidence type="ECO:0000256" key="5">
    <source>
        <dbReference type="ARBA" id="ARBA00023163"/>
    </source>
</evidence>
<dbReference type="EMBL" id="JAEDAO010000001">
    <property type="protein sequence ID" value="MBK0394856.1"/>
    <property type="molecule type" value="Genomic_DNA"/>
</dbReference>
<dbReference type="InterPro" id="IPR002078">
    <property type="entry name" value="Sigma_54_int"/>
</dbReference>
<dbReference type="AlphaFoldDB" id="A0A934UTE4"/>
<dbReference type="InterPro" id="IPR025944">
    <property type="entry name" value="Sigma_54_int_dom_CS"/>
</dbReference>
<dbReference type="InterPro" id="IPR025943">
    <property type="entry name" value="Sigma_54_int_dom_ATP-bd_2"/>
</dbReference>
<keyword evidence="3" id="KW-0805">Transcription regulation</keyword>
<dbReference type="PROSITE" id="PS50045">
    <property type="entry name" value="SIGMA54_INTERACT_4"/>
    <property type="match status" value="1"/>
</dbReference>
<dbReference type="PRINTS" id="PR01590">
    <property type="entry name" value="HTHFIS"/>
</dbReference>
<keyword evidence="6" id="KW-0597">Phosphoprotein</keyword>
<keyword evidence="1" id="KW-0547">Nucleotide-binding</keyword>
<dbReference type="RefSeq" id="WP_200789938.1">
    <property type="nucleotide sequence ID" value="NZ_JAEDAO010000001.1"/>
</dbReference>
<comment type="caution">
    <text evidence="9">The sequence shown here is derived from an EMBL/GenBank/DDBJ whole genome shotgun (WGS) entry which is preliminary data.</text>
</comment>
<dbReference type="PANTHER" id="PTHR32071:SF86">
    <property type="entry name" value="TWO COMPONENT SIGNAL TRANSDUCTION SYSTEM SIGMA54-DEPENDENT RESPONSE REGULATOR FIS FAMILY"/>
    <property type="match status" value="1"/>
</dbReference>
<evidence type="ECO:0000313" key="9">
    <source>
        <dbReference type="EMBL" id="MBK0394856.1"/>
    </source>
</evidence>
<feature type="domain" description="Response regulatory" evidence="8">
    <location>
        <begin position="3"/>
        <end position="122"/>
    </location>
</feature>
<dbReference type="InterPro" id="IPR003593">
    <property type="entry name" value="AAA+_ATPase"/>
</dbReference>
<dbReference type="SUPFAM" id="SSF52172">
    <property type="entry name" value="CheY-like"/>
    <property type="match status" value="1"/>
</dbReference>
<dbReference type="InterPro" id="IPR001789">
    <property type="entry name" value="Sig_transdc_resp-reg_receiver"/>
</dbReference>
<dbReference type="GO" id="GO:0043565">
    <property type="term" value="F:sequence-specific DNA binding"/>
    <property type="evidence" value="ECO:0007669"/>
    <property type="project" value="InterPro"/>
</dbReference>
<dbReference type="InterPro" id="IPR058031">
    <property type="entry name" value="AAA_lid_NorR"/>
</dbReference>
<dbReference type="CDD" id="cd00156">
    <property type="entry name" value="REC"/>
    <property type="match status" value="1"/>
</dbReference>
<dbReference type="Proteomes" id="UP000617041">
    <property type="component" value="Unassembled WGS sequence"/>
</dbReference>
<organism evidence="9 10">
    <name type="scientific">Ramlibacter algicola</name>
    <dbReference type="NCBI Taxonomy" id="2795217"/>
    <lineage>
        <taxon>Bacteria</taxon>
        <taxon>Pseudomonadati</taxon>
        <taxon>Pseudomonadota</taxon>
        <taxon>Betaproteobacteria</taxon>
        <taxon>Burkholderiales</taxon>
        <taxon>Comamonadaceae</taxon>
        <taxon>Ramlibacter</taxon>
    </lineage>
</organism>
<evidence type="ECO:0000259" key="8">
    <source>
        <dbReference type="PROSITE" id="PS50110"/>
    </source>
</evidence>
<dbReference type="SMART" id="SM00382">
    <property type="entry name" value="AAA"/>
    <property type="match status" value="1"/>
</dbReference>
<dbReference type="GO" id="GO:0000160">
    <property type="term" value="P:phosphorelay signal transduction system"/>
    <property type="evidence" value="ECO:0007669"/>
    <property type="project" value="InterPro"/>
</dbReference>
<dbReference type="Gene3D" id="1.10.8.60">
    <property type="match status" value="1"/>
</dbReference>
<evidence type="ECO:0000313" key="10">
    <source>
        <dbReference type="Proteomes" id="UP000617041"/>
    </source>
</evidence>
<keyword evidence="4" id="KW-0238">DNA-binding</keyword>
<evidence type="ECO:0000256" key="2">
    <source>
        <dbReference type="ARBA" id="ARBA00022840"/>
    </source>
</evidence>
<sequence length="446" mass="48442">MATVLVIDDNPSIATAMDVLLSLHDIRTAHAASPGEGLARLEQGDIDLVIQDMNFAADTTSGEEGRALFHRLRERHPDLPVILLTAWTHLDMAVDLVKAGAADYVAKPWNDERLVTTIKNLLELGQATRELHRRVRRERRRHDDLQQQWDLRGMVWRDTATERVIELACQVARSDVPVLVTGPNGAGKERIAAILQANSGVKDGPFVTLNCGALPQELVEAELFGAEAGAYTGAGKARAGKFEAADGGTLFLDEIGNLPPAGQVKLLRVLETGRFQRLGSNEERQVKVRVVSATNADLRAMIKAGSFREDLFYRLNVIEIALPPLARRPDDILPLALHFLGPGKQLDAGAEAVLLRHTWPGNVRELKNTMQRAGLLARGDVITAADLGLQAAGPAPAPEADIDRAAIEQALVRHGGVIAQAANELGLSRQALYRRMERLGIARTGS</sequence>
<dbReference type="Pfam" id="PF00072">
    <property type="entry name" value="Response_reg"/>
    <property type="match status" value="1"/>
</dbReference>
<evidence type="ECO:0000256" key="4">
    <source>
        <dbReference type="ARBA" id="ARBA00023125"/>
    </source>
</evidence>
<keyword evidence="10" id="KW-1185">Reference proteome</keyword>
<name>A0A934UTE4_9BURK</name>
<dbReference type="InterPro" id="IPR009057">
    <property type="entry name" value="Homeodomain-like_sf"/>
</dbReference>
<proteinExistence type="predicted"/>
<dbReference type="GO" id="GO:0005524">
    <property type="term" value="F:ATP binding"/>
    <property type="evidence" value="ECO:0007669"/>
    <property type="project" value="UniProtKB-KW"/>
</dbReference>
<accession>A0A934UTE4</accession>
<evidence type="ECO:0000256" key="3">
    <source>
        <dbReference type="ARBA" id="ARBA00023015"/>
    </source>
</evidence>
<evidence type="ECO:0000259" key="7">
    <source>
        <dbReference type="PROSITE" id="PS50045"/>
    </source>
</evidence>
<dbReference type="PANTHER" id="PTHR32071">
    <property type="entry name" value="TRANSCRIPTIONAL REGULATORY PROTEIN"/>
    <property type="match status" value="1"/>
</dbReference>
<protein>
    <submittedName>
        <fullName evidence="9">Sigma-54-dependent Fis family transcriptional regulator</fullName>
    </submittedName>
</protein>
<dbReference type="InterPro" id="IPR011006">
    <property type="entry name" value="CheY-like_superfamily"/>
</dbReference>
<feature type="domain" description="Sigma-54 factor interaction" evidence="7">
    <location>
        <begin position="154"/>
        <end position="375"/>
    </location>
</feature>
<keyword evidence="2" id="KW-0067">ATP-binding</keyword>
<dbReference type="PROSITE" id="PS00676">
    <property type="entry name" value="SIGMA54_INTERACT_2"/>
    <property type="match status" value="1"/>
</dbReference>
<dbReference type="Gene3D" id="3.40.50.300">
    <property type="entry name" value="P-loop containing nucleotide triphosphate hydrolases"/>
    <property type="match status" value="1"/>
</dbReference>
<dbReference type="CDD" id="cd00009">
    <property type="entry name" value="AAA"/>
    <property type="match status" value="1"/>
</dbReference>
<evidence type="ECO:0000256" key="6">
    <source>
        <dbReference type="PROSITE-ProRule" id="PRU00169"/>
    </source>
</evidence>
<evidence type="ECO:0000256" key="1">
    <source>
        <dbReference type="ARBA" id="ARBA00022741"/>
    </source>
</evidence>
<dbReference type="FunFam" id="3.40.50.300:FF:000006">
    <property type="entry name" value="DNA-binding transcriptional regulator NtrC"/>
    <property type="match status" value="1"/>
</dbReference>
<dbReference type="PROSITE" id="PS00688">
    <property type="entry name" value="SIGMA54_INTERACT_3"/>
    <property type="match status" value="1"/>
</dbReference>
<dbReference type="InterPro" id="IPR002197">
    <property type="entry name" value="HTH_Fis"/>
</dbReference>
<keyword evidence="5" id="KW-0804">Transcription</keyword>
<dbReference type="Pfam" id="PF02954">
    <property type="entry name" value="HTH_8"/>
    <property type="match status" value="1"/>
</dbReference>
<dbReference type="Pfam" id="PF00158">
    <property type="entry name" value="Sigma54_activat"/>
    <property type="match status" value="1"/>
</dbReference>
<dbReference type="Pfam" id="PF25601">
    <property type="entry name" value="AAA_lid_14"/>
    <property type="match status" value="1"/>
</dbReference>
<reference evidence="9" key="1">
    <citation type="submission" date="2020-12" db="EMBL/GenBank/DDBJ databases">
        <title>Ramlibacter sp. nov., isolated from a freshwater alga, Cryptomonas.</title>
        <authorList>
            <person name="Kim H.M."/>
            <person name="Jeon C.O."/>
        </authorList>
    </citation>
    <scope>NUCLEOTIDE SEQUENCE</scope>
    <source>
        <strain evidence="9">CrO1</strain>
    </source>
</reference>
<feature type="modified residue" description="4-aspartylphosphate" evidence="6">
    <location>
        <position position="52"/>
    </location>
</feature>
<dbReference type="SMART" id="SM00448">
    <property type="entry name" value="REC"/>
    <property type="match status" value="1"/>
</dbReference>
<dbReference type="Gene3D" id="3.40.50.2300">
    <property type="match status" value="1"/>
</dbReference>
<dbReference type="Gene3D" id="1.10.10.60">
    <property type="entry name" value="Homeodomain-like"/>
    <property type="match status" value="1"/>
</dbReference>
<dbReference type="SUPFAM" id="SSF46689">
    <property type="entry name" value="Homeodomain-like"/>
    <property type="match status" value="1"/>
</dbReference>
<dbReference type="SUPFAM" id="SSF52540">
    <property type="entry name" value="P-loop containing nucleoside triphosphate hydrolases"/>
    <property type="match status" value="1"/>
</dbReference>
<dbReference type="GO" id="GO:0006355">
    <property type="term" value="P:regulation of DNA-templated transcription"/>
    <property type="evidence" value="ECO:0007669"/>
    <property type="project" value="InterPro"/>
</dbReference>